<dbReference type="Gene3D" id="1.10.150.240">
    <property type="entry name" value="Putative phosphatase, domain 2"/>
    <property type="match status" value="1"/>
</dbReference>
<evidence type="ECO:0000313" key="2">
    <source>
        <dbReference type="Proteomes" id="UP000240996"/>
    </source>
</evidence>
<comment type="caution">
    <text evidence="1">The sequence shown here is derived from an EMBL/GenBank/DDBJ whole genome shotgun (WGS) entry which is preliminary data.</text>
</comment>
<dbReference type="PANTHER" id="PTHR43481:SF4">
    <property type="entry name" value="GLYCEROL-1-PHOSPHATE PHOSPHOHYDROLASE 1-RELATED"/>
    <property type="match status" value="1"/>
</dbReference>
<dbReference type="InterPro" id="IPR023198">
    <property type="entry name" value="PGP-like_dom2"/>
</dbReference>
<dbReference type="RefSeq" id="WP_107929897.1">
    <property type="nucleotide sequence ID" value="NZ_PZZN01000001.1"/>
</dbReference>
<name>A0A2T4YT58_9SPHN</name>
<dbReference type="PROSITE" id="PS01228">
    <property type="entry name" value="COF_1"/>
    <property type="match status" value="1"/>
</dbReference>
<evidence type="ECO:0000313" key="1">
    <source>
        <dbReference type="EMBL" id="PTM47002.1"/>
    </source>
</evidence>
<dbReference type="Pfam" id="PF00702">
    <property type="entry name" value="Hydrolase"/>
    <property type="match status" value="1"/>
</dbReference>
<dbReference type="InterPro" id="IPR006439">
    <property type="entry name" value="HAD-SF_hydro_IA"/>
</dbReference>
<organism evidence="1 2">
    <name type="scientific">Sphingomonas aerolata</name>
    <dbReference type="NCBI Taxonomy" id="185951"/>
    <lineage>
        <taxon>Bacteria</taxon>
        <taxon>Pseudomonadati</taxon>
        <taxon>Pseudomonadota</taxon>
        <taxon>Alphaproteobacteria</taxon>
        <taxon>Sphingomonadales</taxon>
        <taxon>Sphingomonadaceae</taxon>
        <taxon>Sphingomonas</taxon>
    </lineage>
</organism>
<dbReference type="SUPFAM" id="SSF56784">
    <property type="entry name" value="HAD-like"/>
    <property type="match status" value="1"/>
</dbReference>
<gene>
    <name evidence="1" type="ORF">C8J24_0383</name>
</gene>
<dbReference type="Proteomes" id="UP000240996">
    <property type="component" value="Unassembled WGS sequence"/>
</dbReference>
<reference evidence="1 2" key="1">
    <citation type="submission" date="2018-04" db="EMBL/GenBank/DDBJ databases">
        <title>Genomic Encyclopedia of Type Strains, Phase III (KMG-III): the genomes of soil and plant-associated and newly described type strains.</title>
        <authorList>
            <person name="Whitman W."/>
        </authorList>
    </citation>
    <scope>NUCLEOTIDE SEQUENCE [LARGE SCALE GENOMIC DNA]</scope>
    <source>
        <strain evidence="1 2">NW12</strain>
    </source>
</reference>
<dbReference type="EMBL" id="PZZN01000001">
    <property type="protein sequence ID" value="PTM47002.1"/>
    <property type="molecule type" value="Genomic_DNA"/>
</dbReference>
<dbReference type="SFLD" id="SFLDS00003">
    <property type="entry name" value="Haloacid_Dehalogenase"/>
    <property type="match status" value="1"/>
</dbReference>
<dbReference type="SFLD" id="SFLDG01129">
    <property type="entry name" value="C1.5:_HAD__Beta-PGM__Phosphata"/>
    <property type="match status" value="1"/>
</dbReference>
<dbReference type="InterPro" id="IPR023214">
    <property type="entry name" value="HAD_sf"/>
</dbReference>
<keyword evidence="2" id="KW-1185">Reference proteome</keyword>
<dbReference type="Gene3D" id="3.40.50.1000">
    <property type="entry name" value="HAD superfamily/HAD-like"/>
    <property type="match status" value="1"/>
</dbReference>
<protein>
    <submittedName>
        <fullName evidence="1">Sugar-phosphatase</fullName>
    </submittedName>
</protein>
<dbReference type="AlphaFoldDB" id="A0A2T4YT58"/>
<dbReference type="PANTHER" id="PTHR43481">
    <property type="entry name" value="FRUCTOSE-1-PHOSPHATE PHOSPHATASE"/>
    <property type="match status" value="1"/>
</dbReference>
<dbReference type="InterPro" id="IPR051806">
    <property type="entry name" value="HAD-like_SPP"/>
</dbReference>
<accession>A0A2T4YT58</accession>
<dbReference type="NCBIfam" id="TIGR01549">
    <property type="entry name" value="HAD-SF-IA-v1"/>
    <property type="match status" value="1"/>
</dbReference>
<dbReference type="GO" id="GO:0050308">
    <property type="term" value="F:sugar-phosphatase activity"/>
    <property type="evidence" value="ECO:0007669"/>
    <property type="project" value="TreeGrafter"/>
</dbReference>
<proteinExistence type="predicted"/>
<dbReference type="NCBIfam" id="TIGR01509">
    <property type="entry name" value="HAD-SF-IA-v3"/>
    <property type="match status" value="1"/>
</dbReference>
<dbReference type="InterPro" id="IPR036412">
    <property type="entry name" value="HAD-like_sf"/>
</dbReference>
<sequence>MTLPTRSYAAFLFDMDGTILTSIASAERTWTKWAIAHGLDVATFLPTIHGVQSVETVRRLGLPGVDPVVEAAAITAAEMEDVEDITPIRGAADFLATLPAWRWTIVTSAPRALAERRLAAAGLAIPAQFIAAEDVANGKPAPDCFLLAAERLGVPASDCLVFEDAPAGIAAADAAGSDVVVITATHGRDHRVDAARHAIVDYDGVELTADGPGRWRLGRE</sequence>